<evidence type="ECO:0000313" key="2">
    <source>
        <dbReference type="Proteomes" id="UP000315700"/>
    </source>
</evidence>
<protein>
    <submittedName>
        <fullName evidence="1">Uncharacterized protein</fullName>
    </submittedName>
</protein>
<dbReference type="InParanoid" id="A0A517SLT9"/>
<proteinExistence type="predicted"/>
<dbReference type="Proteomes" id="UP000315700">
    <property type="component" value="Chromosome"/>
</dbReference>
<evidence type="ECO:0000313" key="1">
    <source>
        <dbReference type="EMBL" id="QDT57092.1"/>
    </source>
</evidence>
<dbReference type="EMBL" id="CP036271">
    <property type="protein sequence ID" value="QDT57092.1"/>
    <property type="molecule type" value="Genomic_DNA"/>
</dbReference>
<gene>
    <name evidence="1" type="ORF">Pan44_51580</name>
</gene>
<dbReference type="AlphaFoldDB" id="A0A517SLT9"/>
<reference evidence="1 2" key="1">
    <citation type="submission" date="2019-02" db="EMBL/GenBank/DDBJ databases">
        <title>Deep-cultivation of Planctomycetes and their phenomic and genomic characterization uncovers novel biology.</title>
        <authorList>
            <person name="Wiegand S."/>
            <person name="Jogler M."/>
            <person name="Boedeker C."/>
            <person name="Pinto D."/>
            <person name="Vollmers J."/>
            <person name="Rivas-Marin E."/>
            <person name="Kohn T."/>
            <person name="Peeters S.H."/>
            <person name="Heuer A."/>
            <person name="Rast P."/>
            <person name="Oberbeckmann S."/>
            <person name="Bunk B."/>
            <person name="Jeske O."/>
            <person name="Meyerdierks A."/>
            <person name="Storesund J.E."/>
            <person name="Kallscheuer N."/>
            <person name="Luecker S."/>
            <person name="Lage O.M."/>
            <person name="Pohl T."/>
            <person name="Merkel B.J."/>
            <person name="Hornburger P."/>
            <person name="Mueller R.-W."/>
            <person name="Bruemmer F."/>
            <person name="Labrenz M."/>
            <person name="Spormann A.M."/>
            <person name="Op den Camp H."/>
            <person name="Overmann J."/>
            <person name="Amann R."/>
            <person name="Jetten M.S.M."/>
            <person name="Mascher T."/>
            <person name="Medema M.H."/>
            <person name="Devos D.P."/>
            <person name="Kaster A.-K."/>
            <person name="Ovreas L."/>
            <person name="Rohde M."/>
            <person name="Galperin M.Y."/>
            <person name="Jogler C."/>
        </authorList>
    </citation>
    <scope>NUCLEOTIDE SEQUENCE [LARGE SCALE GENOMIC DNA]</scope>
    <source>
        <strain evidence="1 2">Pan44</strain>
    </source>
</reference>
<name>A0A517SLT9_9PLAN</name>
<sequence>MVHPPEPGVSMDHTPGIEIRWFTHRSSMVHTPEFDGLHTGHSGKPNGIRALPTAPEAVTQILTLI</sequence>
<organism evidence="1 2">
    <name type="scientific">Caulifigura coniformis</name>
    <dbReference type="NCBI Taxonomy" id="2527983"/>
    <lineage>
        <taxon>Bacteria</taxon>
        <taxon>Pseudomonadati</taxon>
        <taxon>Planctomycetota</taxon>
        <taxon>Planctomycetia</taxon>
        <taxon>Planctomycetales</taxon>
        <taxon>Planctomycetaceae</taxon>
        <taxon>Caulifigura</taxon>
    </lineage>
</organism>
<keyword evidence="2" id="KW-1185">Reference proteome</keyword>
<accession>A0A517SLT9</accession>
<dbReference type="KEGG" id="ccos:Pan44_51580"/>